<dbReference type="STRING" id="574650.SAMN04487966_1062"/>
<gene>
    <name evidence="3" type="ORF">SAMN04487966_1062</name>
</gene>
<dbReference type="InterPro" id="IPR012337">
    <property type="entry name" value="RNaseH-like_sf"/>
</dbReference>
<protein>
    <submittedName>
        <fullName evidence="3">HTH-like domain-containing protein</fullName>
    </submittedName>
</protein>
<proteinExistence type="predicted"/>
<feature type="domain" description="Integrase catalytic" evidence="2">
    <location>
        <begin position="99"/>
        <end position="252"/>
    </location>
</feature>
<dbReference type="NCBIfam" id="NF033516">
    <property type="entry name" value="transpos_IS3"/>
    <property type="match status" value="1"/>
</dbReference>
<dbReference type="Pfam" id="PF13276">
    <property type="entry name" value="HTH_21"/>
    <property type="match status" value="1"/>
</dbReference>
<dbReference type="InterPro" id="IPR001584">
    <property type="entry name" value="Integrase_cat-core"/>
</dbReference>
<reference evidence="3 4" key="1">
    <citation type="submission" date="2016-10" db="EMBL/GenBank/DDBJ databases">
        <authorList>
            <person name="de Groot N.N."/>
        </authorList>
    </citation>
    <scope>NUCLEOTIDE SEQUENCE [LARGE SCALE GENOMIC DNA]</scope>
    <source>
        <strain evidence="3 4">CGMCC 1.7054</strain>
    </source>
</reference>
<dbReference type="EMBL" id="FPCG01000006">
    <property type="protein sequence ID" value="SFV23046.1"/>
    <property type="molecule type" value="Genomic_DNA"/>
</dbReference>
<evidence type="ECO:0000256" key="1">
    <source>
        <dbReference type="ARBA" id="ARBA00002286"/>
    </source>
</evidence>
<evidence type="ECO:0000313" key="4">
    <source>
        <dbReference type="Proteomes" id="UP000198881"/>
    </source>
</evidence>
<name>A0A1I7MM95_9MICC</name>
<accession>A0A1I7MM95</accession>
<sequence>MAPSTYYAAKSRAPSVRSKRDAVMAPVLRRLWEENYRVYGARKIWKAAQRAGHDIGRDQVARLMRAEGIEGVRRTKRVRTTRPVPGVSRHPDLVGRQFTAEAPNQLWVTDLTYVPTWAGVAYVCFIIDACSRIIVGWRVASHMRTSMVLDAIEMARWSRGTTLAGLRCHSDAGSQFTSIRYGERLAEIGAVPSIGTVGDSFDNALAETVNGYYKAELIRGPAREGRPWKTVEDVELATLSWVHWHNNTRLHG</sequence>
<dbReference type="InterPro" id="IPR050900">
    <property type="entry name" value="Transposase_IS3/IS150/IS904"/>
</dbReference>
<dbReference type="Gene3D" id="3.30.420.10">
    <property type="entry name" value="Ribonuclease H-like superfamily/Ribonuclease H"/>
    <property type="match status" value="1"/>
</dbReference>
<dbReference type="PANTHER" id="PTHR46889:SF5">
    <property type="entry name" value="INTEGRASE PROTEIN"/>
    <property type="match status" value="1"/>
</dbReference>
<dbReference type="Proteomes" id="UP000198881">
    <property type="component" value="Unassembled WGS sequence"/>
</dbReference>
<dbReference type="SUPFAM" id="SSF53098">
    <property type="entry name" value="Ribonuclease H-like"/>
    <property type="match status" value="1"/>
</dbReference>
<dbReference type="InterPro" id="IPR048020">
    <property type="entry name" value="Transpos_IS3"/>
</dbReference>
<dbReference type="InterPro" id="IPR025948">
    <property type="entry name" value="HTH-like_dom"/>
</dbReference>
<dbReference type="Pfam" id="PF00665">
    <property type="entry name" value="rve"/>
    <property type="match status" value="1"/>
</dbReference>
<keyword evidence="4" id="KW-1185">Reference proteome</keyword>
<comment type="function">
    <text evidence="1">Involved in the transposition of the insertion sequence.</text>
</comment>
<dbReference type="PROSITE" id="PS50994">
    <property type="entry name" value="INTEGRASE"/>
    <property type="match status" value="1"/>
</dbReference>
<dbReference type="PANTHER" id="PTHR46889">
    <property type="entry name" value="TRANSPOSASE INSF FOR INSERTION SEQUENCE IS3B-RELATED"/>
    <property type="match status" value="1"/>
</dbReference>
<dbReference type="AlphaFoldDB" id="A0A1I7MM95"/>
<evidence type="ECO:0000259" key="2">
    <source>
        <dbReference type="PROSITE" id="PS50994"/>
    </source>
</evidence>
<dbReference type="GO" id="GO:0015074">
    <property type="term" value="P:DNA integration"/>
    <property type="evidence" value="ECO:0007669"/>
    <property type="project" value="InterPro"/>
</dbReference>
<organism evidence="3 4">
    <name type="scientific">Micrococcus terreus</name>
    <dbReference type="NCBI Taxonomy" id="574650"/>
    <lineage>
        <taxon>Bacteria</taxon>
        <taxon>Bacillati</taxon>
        <taxon>Actinomycetota</taxon>
        <taxon>Actinomycetes</taxon>
        <taxon>Micrococcales</taxon>
        <taxon>Micrococcaceae</taxon>
        <taxon>Micrococcus</taxon>
    </lineage>
</organism>
<dbReference type="InterPro" id="IPR036397">
    <property type="entry name" value="RNaseH_sf"/>
</dbReference>
<evidence type="ECO:0000313" key="3">
    <source>
        <dbReference type="EMBL" id="SFV23046.1"/>
    </source>
</evidence>
<dbReference type="GO" id="GO:0003676">
    <property type="term" value="F:nucleic acid binding"/>
    <property type="evidence" value="ECO:0007669"/>
    <property type="project" value="InterPro"/>
</dbReference>